<dbReference type="GO" id="GO:0005524">
    <property type="term" value="F:ATP binding"/>
    <property type="evidence" value="ECO:0007669"/>
    <property type="project" value="UniProtKB-UniRule"/>
</dbReference>
<feature type="domain" description="RGS" evidence="11">
    <location>
        <begin position="52"/>
        <end position="109"/>
    </location>
</feature>
<feature type="compositionally biased region" description="Acidic residues" evidence="9">
    <location>
        <begin position="940"/>
        <end position="954"/>
    </location>
</feature>
<evidence type="ECO:0000259" key="11">
    <source>
        <dbReference type="PROSITE" id="PS50132"/>
    </source>
</evidence>
<feature type="compositionally biased region" description="Basic and acidic residues" evidence="9">
    <location>
        <begin position="9"/>
        <end position="22"/>
    </location>
</feature>
<organism evidence="13 14">
    <name type="scientific">Cafeteria roenbergensis</name>
    <name type="common">Marine flagellate</name>
    <dbReference type="NCBI Taxonomy" id="33653"/>
    <lineage>
        <taxon>Eukaryota</taxon>
        <taxon>Sar</taxon>
        <taxon>Stramenopiles</taxon>
        <taxon>Bigyra</taxon>
        <taxon>Opalozoa</taxon>
        <taxon>Bicosoecida</taxon>
        <taxon>Cafeteriaceae</taxon>
        <taxon>Cafeteria</taxon>
    </lineage>
</organism>
<evidence type="ECO:0000256" key="3">
    <source>
        <dbReference type="ARBA" id="ARBA00022553"/>
    </source>
</evidence>
<dbReference type="PROSITE" id="PS50011">
    <property type="entry name" value="PROTEIN_KINASE_DOM"/>
    <property type="match status" value="1"/>
</dbReference>
<evidence type="ECO:0000256" key="1">
    <source>
        <dbReference type="ARBA" id="ARBA00009793"/>
    </source>
</evidence>
<sequence length="1520" mass="159210">MEDLQDCLEDSRYSRAVSDPHPRPTKPLTLPSAVIAAEYFEALHQKDSSILSFENVMSSPLGYFLFRRFVMRNSETAVFAFGEDVQAYCASAKESIRRRQAEALVRKYLQRSRGALSRGMSGTVVTAGSMASHFGVEPGSEVLASRSRGAKQRRVVPSVSRELGGSLADASAPDSARLASASFAAAASTGAAKGRSGVGVVEGAASRPTHPRSRQNSQTSAAARSHRKSSSTPGRTDQMGMRGASLSTRGYVDSERAITDGRSGTFAVRGSSSIHAPKGADEARLVEDVSHQLARLRMMYWPGVDGGIAVRSRLAPGGTSIADALVALYARAEAPALVGGPLRDVVVALVRAERHMAALASAESAPSSRAVTRRYAASQVETLRRSISASHAPAGTSADGAVSLGPPAAPAQGILRHQTQTSQLRGSGGISTDAAAAAVSGPASRAQAAIAEESCSIMGDAAGSISRIGTVASQPAYVTPHPSAVESSLPPATQPKHQRRLSVLTLEVPRSCRDLWKQLYAETAPRDQTTGSRATRPSAETTGSRGTGGALMSVTSPVESPAAGGAGGRRPSRGILRQSDSVPARGRNASASMAMAGPAGDGWRQTQQHIAGSSRAGQPASPPVARGSMPSVPGGSLLNRPRKSGFLRRGESEDVVDVTAPSSQQAARRHSGDSRAHVLPTPGCASIAPSDGTDRLASSRYNGGSKPATAGGGGGSSGRTGSQTGDRARHPRHSASKLSGLQVGGSREPLDLPGSSKGARLQGLLPGALAELPPSLQSSPKVRPSKSTVAPSPMLIDALAQGDVATPGQGIPLAFKPTPMAGEAGSATSSLRGPASPRVAAARTANVRGPAGAAAASATAADAGTAKTAGRGARGARLGVSASDNVSDRTTPSGSRAYGAVDATSQGDDDDAGDGHSGRARRGVGSRGDEVASAAAAAAADDDDEYGDDDDDDDHGSVDDSRPTRTIPRAAVDVAARQAVQSLAIVVEGRGMNAGPSTGRTPVASGRLDESPSPHTAPSPASVQRRLMYGLETSSNGGTNSIFGTAAEAGMLASASLASGQPQESAASILKKLQSDARMLRRAVARMNPECPARSAVSRWISDSFISGLRPDLFDFLATAAMDILRRRWWTSFTASQDFVLLQRLLTLQRELPTTESFVTLRILGRGGFGAVSACKKVDTGRLYAMKVMDKRRIQSKRAESLVLNERAILAKTHSPFVVGLRYAFQTPTELMLVQDLMAGGDLAFHIAASPDRCLPEERARFYAAQIVLALDHLHSNRIVYRDLKPDNIMLDEEGNVALADLGLATILPRSGFTQGRCGTRGYWAPEMIHKPGGSRQPYAYSVDWWSLGCVLYEMLHGVCPFRSQQAREFDPSDRHRSMDLATLHMTIGCDPRRASAEAQDLIAGLLIRDPVHRLGSSGASVVKRHPWFRGMDWGALQFGQVKPPFKPEPTINAAPQSVIGEFDDAALGPASSIDQSIYDTWNATMPEAFQLEMAEFLLWKDHFGEPIIEAGFASCCCVL</sequence>
<dbReference type="InterPro" id="IPR000961">
    <property type="entry name" value="AGC-kinase_C"/>
</dbReference>
<feature type="domain" description="Protein kinase" evidence="10">
    <location>
        <begin position="1158"/>
        <end position="1429"/>
    </location>
</feature>
<dbReference type="PANTHER" id="PTHR24355:SF18">
    <property type="entry name" value="G PROTEIN-COUPLED RECEPTOR KINASE"/>
    <property type="match status" value="1"/>
</dbReference>
<evidence type="ECO:0008006" key="15">
    <source>
        <dbReference type="Google" id="ProtNLM"/>
    </source>
</evidence>
<dbReference type="InterPro" id="IPR000719">
    <property type="entry name" value="Prot_kinase_dom"/>
</dbReference>
<accession>A0A5A8CTU4</accession>
<keyword evidence="6" id="KW-0418">Kinase</keyword>
<feature type="domain" description="AGC-kinase C-terminal" evidence="12">
    <location>
        <begin position="1430"/>
        <end position="1494"/>
    </location>
</feature>
<dbReference type="InterPro" id="IPR011009">
    <property type="entry name" value="Kinase-like_dom_sf"/>
</dbReference>
<protein>
    <recommendedName>
        <fullName evidence="15">G protein-coupled receptor kinase</fullName>
    </recommendedName>
</protein>
<dbReference type="InterPro" id="IPR044926">
    <property type="entry name" value="RGS_subdomain_2"/>
</dbReference>
<feature type="region of interest" description="Disordered" evidence="9">
    <location>
        <begin position="523"/>
        <end position="761"/>
    </location>
</feature>
<dbReference type="Gene3D" id="1.10.167.10">
    <property type="entry name" value="Regulator of G-protein Signalling 4, domain 2"/>
    <property type="match status" value="1"/>
</dbReference>
<evidence type="ECO:0000256" key="4">
    <source>
        <dbReference type="ARBA" id="ARBA00022679"/>
    </source>
</evidence>
<dbReference type="GO" id="GO:0004674">
    <property type="term" value="F:protein serine/threonine kinase activity"/>
    <property type="evidence" value="ECO:0007669"/>
    <property type="project" value="UniProtKB-KW"/>
</dbReference>
<proteinExistence type="inferred from homology"/>
<dbReference type="Pfam" id="PF00069">
    <property type="entry name" value="Pkinase"/>
    <property type="match status" value="1"/>
</dbReference>
<evidence type="ECO:0000259" key="12">
    <source>
        <dbReference type="PROSITE" id="PS51285"/>
    </source>
</evidence>
<name>A0A5A8CTU4_CAFRO</name>
<dbReference type="CDD" id="cd05123">
    <property type="entry name" value="STKc_AGC"/>
    <property type="match status" value="1"/>
</dbReference>
<dbReference type="FunFam" id="1.10.510.10:FF:000074">
    <property type="entry name" value="G protein-coupled receptor kinase"/>
    <property type="match status" value="1"/>
</dbReference>
<dbReference type="InterPro" id="IPR017441">
    <property type="entry name" value="Protein_kinase_ATP_BS"/>
</dbReference>
<feature type="region of interest" description="Disordered" evidence="9">
    <location>
        <begin position="770"/>
        <end position="789"/>
    </location>
</feature>
<keyword evidence="2" id="KW-0723">Serine/threonine-protein kinase</keyword>
<evidence type="ECO:0000256" key="9">
    <source>
        <dbReference type="SAM" id="MobiDB-lite"/>
    </source>
</evidence>
<evidence type="ECO:0000256" key="7">
    <source>
        <dbReference type="ARBA" id="ARBA00022840"/>
    </source>
</evidence>
<feature type="region of interest" description="Disordered" evidence="9">
    <location>
        <begin position="991"/>
        <end position="1022"/>
    </location>
</feature>
<feature type="region of interest" description="Disordered" evidence="9">
    <location>
        <begin position="192"/>
        <end position="247"/>
    </location>
</feature>
<feature type="compositionally biased region" description="Low complexity" evidence="9">
    <location>
        <begin position="589"/>
        <end position="598"/>
    </location>
</feature>
<dbReference type="Gene3D" id="3.30.200.20">
    <property type="entry name" value="Phosphorylase Kinase, domain 1"/>
    <property type="match status" value="1"/>
</dbReference>
<feature type="compositionally biased region" description="Low complexity" evidence="9">
    <location>
        <begin position="857"/>
        <end position="879"/>
    </location>
</feature>
<feature type="compositionally biased region" description="Polar residues" evidence="9">
    <location>
        <begin position="777"/>
        <end position="789"/>
    </location>
</feature>
<keyword evidence="5 8" id="KW-0547">Nucleotide-binding</keyword>
<dbReference type="InterPro" id="IPR036305">
    <property type="entry name" value="RGS_sf"/>
</dbReference>
<reference evidence="13 14" key="1">
    <citation type="submission" date="2019-07" db="EMBL/GenBank/DDBJ databases">
        <title>Genomes of Cafeteria roenbergensis.</title>
        <authorList>
            <person name="Fischer M.G."/>
            <person name="Hackl T."/>
            <person name="Roman M."/>
        </authorList>
    </citation>
    <scope>NUCLEOTIDE SEQUENCE [LARGE SCALE GENOMIC DNA]</scope>
    <source>
        <strain evidence="13 14">Cflag</strain>
    </source>
</reference>
<dbReference type="EMBL" id="VLTM01000082">
    <property type="protein sequence ID" value="KAA0156495.1"/>
    <property type="molecule type" value="Genomic_DNA"/>
</dbReference>
<dbReference type="InterPro" id="IPR045270">
    <property type="entry name" value="STKc_AGC"/>
</dbReference>
<keyword evidence="7 8" id="KW-0067">ATP-binding</keyword>
<evidence type="ECO:0000313" key="14">
    <source>
        <dbReference type="Proteomes" id="UP000325113"/>
    </source>
</evidence>
<keyword evidence="4" id="KW-0808">Transferase</keyword>
<feature type="binding site" evidence="8">
    <location>
        <position position="1187"/>
    </location>
    <ligand>
        <name>ATP</name>
        <dbReference type="ChEBI" id="CHEBI:30616"/>
    </ligand>
</feature>
<feature type="region of interest" description="Disordered" evidence="9">
    <location>
        <begin position="143"/>
        <end position="171"/>
    </location>
</feature>
<dbReference type="Gene3D" id="1.10.510.10">
    <property type="entry name" value="Transferase(Phosphotransferase) domain 1"/>
    <property type="match status" value="1"/>
</dbReference>
<dbReference type="Proteomes" id="UP000325113">
    <property type="component" value="Unassembled WGS sequence"/>
</dbReference>
<comment type="similarity">
    <text evidence="1">Belongs to the protein kinase superfamily. AGC Ser/Thr protein kinase family. GPRK subfamily.</text>
</comment>
<evidence type="ECO:0000256" key="8">
    <source>
        <dbReference type="PROSITE-ProRule" id="PRU10141"/>
    </source>
</evidence>
<dbReference type="PROSITE" id="PS00108">
    <property type="entry name" value="PROTEIN_KINASE_ST"/>
    <property type="match status" value="1"/>
</dbReference>
<comment type="caution">
    <text evidence="13">The sequence shown here is derived from an EMBL/GenBank/DDBJ whole genome shotgun (WGS) entry which is preliminary data.</text>
</comment>
<dbReference type="PROSITE" id="PS50132">
    <property type="entry name" value="RGS"/>
    <property type="match status" value="1"/>
</dbReference>
<evidence type="ECO:0000313" key="13">
    <source>
        <dbReference type="EMBL" id="KAA0156495.1"/>
    </source>
</evidence>
<feature type="compositionally biased region" description="Polar residues" evidence="9">
    <location>
        <begin position="882"/>
        <end position="894"/>
    </location>
</feature>
<feature type="compositionally biased region" description="Low complexity" evidence="9">
    <location>
        <begin position="1013"/>
        <end position="1022"/>
    </location>
</feature>
<feature type="region of interest" description="Disordered" evidence="9">
    <location>
        <begin position="386"/>
        <end position="410"/>
    </location>
</feature>
<dbReference type="InterPro" id="IPR016137">
    <property type="entry name" value="RGS"/>
</dbReference>
<feature type="region of interest" description="Disordered" evidence="9">
    <location>
        <begin position="1"/>
        <end position="27"/>
    </location>
</feature>
<dbReference type="SUPFAM" id="SSF56112">
    <property type="entry name" value="Protein kinase-like (PK-like)"/>
    <property type="match status" value="1"/>
</dbReference>
<dbReference type="PROSITE" id="PS00107">
    <property type="entry name" value="PROTEIN_KINASE_ATP"/>
    <property type="match status" value="1"/>
</dbReference>
<feature type="region of interest" description="Disordered" evidence="9">
    <location>
        <begin position="857"/>
        <end position="967"/>
    </location>
</feature>
<evidence type="ECO:0000256" key="5">
    <source>
        <dbReference type="ARBA" id="ARBA00022741"/>
    </source>
</evidence>
<dbReference type="PANTHER" id="PTHR24355">
    <property type="entry name" value="G PROTEIN-COUPLED RECEPTOR KINASE/RIBOSOMAL PROTEIN S6 KINASE"/>
    <property type="match status" value="1"/>
</dbReference>
<feature type="region of interest" description="Disordered" evidence="9">
    <location>
        <begin position="478"/>
        <end position="498"/>
    </location>
</feature>
<evidence type="ECO:0000256" key="6">
    <source>
        <dbReference type="ARBA" id="ARBA00022777"/>
    </source>
</evidence>
<dbReference type="SMART" id="SM00220">
    <property type="entry name" value="S_TKc"/>
    <property type="match status" value="1"/>
</dbReference>
<evidence type="ECO:0000259" key="10">
    <source>
        <dbReference type="PROSITE" id="PS50011"/>
    </source>
</evidence>
<feature type="compositionally biased region" description="Polar residues" evidence="9">
    <location>
        <begin position="526"/>
        <end position="544"/>
    </location>
</feature>
<keyword evidence="3" id="KW-0597">Phosphoprotein</keyword>
<evidence type="ECO:0000256" key="2">
    <source>
        <dbReference type="ARBA" id="ARBA00022527"/>
    </source>
</evidence>
<dbReference type="SUPFAM" id="SSF48097">
    <property type="entry name" value="Regulator of G-protein signaling, RGS"/>
    <property type="match status" value="1"/>
</dbReference>
<dbReference type="PROSITE" id="PS51285">
    <property type="entry name" value="AGC_KINASE_CTER"/>
    <property type="match status" value="1"/>
</dbReference>
<gene>
    <name evidence="13" type="ORF">FNF31_05926</name>
</gene>
<dbReference type="InterPro" id="IPR008271">
    <property type="entry name" value="Ser/Thr_kinase_AS"/>
</dbReference>